<comment type="similarity">
    <text evidence="2">Belongs to the CPA3 antiporters (TC 2.A.63) subunit E family.</text>
</comment>
<keyword evidence="3" id="KW-1003">Cell membrane</keyword>
<evidence type="ECO:0000256" key="1">
    <source>
        <dbReference type="ARBA" id="ARBA00004651"/>
    </source>
</evidence>
<keyword evidence="4" id="KW-0812">Transmembrane</keyword>
<dbReference type="GO" id="GO:0008324">
    <property type="term" value="F:monoatomic cation transmembrane transporter activity"/>
    <property type="evidence" value="ECO:0007669"/>
    <property type="project" value="InterPro"/>
</dbReference>
<accession>A0A154ICU8</accession>
<organism evidence="7">
    <name type="scientific">Rhizobium leguminosarum</name>
    <dbReference type="NCBI Taxonomy" id="384"/>
    <lineage>
        <taxon>Bacteria</taxon>
        <taxon>Pseudomonadati</taxon>
        <taxon>Pseudomonadota</taxon>
        <taxon>Alphaproteobacteria</taxon>
        <taxon>Hyphomicrobiales</taxon>
        <taxon>Rhizobiaceae</taxon>
        <taxon>Rhizobium/Agrobacterium group</taxon>
        <taxon>Rhizobium</taxon>
    </lineage>
</organism>
<dbReference type="Pfam" id="PF01899">
    <property type="entry name" value="MNHE"/>
    <property type="match status" value="1"/>
</dbReference>
<protein>
    <submittedName>
        <fullName evidence="7">Cation:proton antiporter</fullName>
    </submittedName>
</protein>
<dbReference type="AlphaFoldDB" id="A0A154ICU8"/>
<keyword evidence="5" id="KW-1133">Transmembrane helix</keyword>
<dbReference type="NCBIfam" id="NF006519">
    <property type="entry name" value="PRK08965.1-3"/>
    <property type="match status" value="1"/>
</dbReference>
<evidence type="ECO:0000256" key="5">
    <source>
        <dbReference type="ARBA" id="ARBA00022989"/>
    </source>
</evidence>
<evidence type="ECO:0000256" key="4">
    <source>
        <dbReference type="ARBA" id="ARBA00022692"/>
    </source>
</evidence>
<dbReference type="InterPro" id="IPR002758">
    <property type="entry name" value="Cation_antiport_E"/>
</dbReference>
<dbReference type="EMBL" id="LVYU01000119">
    <property type="protein sequence ID" value="KZA98265.1"/>
    <property type="molecule type" value="Genomic_DNA"/>
</dbReference>
<evidence type="ECO:0000313" key="7">
    <source>
        <dbReference type="EMBL" id="KZA98265.1"/>
    </source>
</evidence>
<evidence type="ECO:0000256" key="3">
    <source>
        <dbReference type="ARBA" id="ARBA00022475"/>
    </source>
</evidence>
<keyword evidence="6" id="KW-0472">Membrane</keyword>
<dbReference type="PANTHER" id="PTHR34584:SF1">
    <property type="entry name" value="NA(+)_H(+) ANTIPORTER SUBUNIT E1"/>
    <property type="match status" value="1"/>
</dbReference>
<evidence type="ECO:0000256" key="6">
    <source>
        <dbReference type="ARBA" id="ARBA00023136"/>
    </source>
</evidence>
<comment type="subcellular location">
    <subcellularLocation>
        <location evidence="1">Cell membrane</location>
        <topology evidence="1">Multi-pass membrane protein</topology>
    </subcellularLocation>
</comment>
<reference evidence="7" key="1">
    <citation type="submission" date="2016-03" db="EMBL/GenBank/DDBJ databases">
        <title>Microsymbionts genomes from the relict species Vavilovia formosa.</title>
        <authorList>
            <person name="Chirak E."/>
            <person name="Kimeklis A."/>
            <person name="Kopat V."/>
            <person name="Andronov E."/>
        </authorList>
    </citation>
    <scope>NUCLEOTIDE SEQUENCE [LARGE SCALE GENOMIC DNA]</scope>
    <source>
        <strain evidence="7">Vaf12</strain>
    </source>
</reference>
<dbReference type="PANTHER" id="PTHR34584">
    <property type="entry name" value="NA(+)/H(+) ANTIPORTER SUBUNIT E1"/>
    <property type="match status" value="1"/>
</dbReference>
<sequence>MIFFLFNLLLAIAWVAVTGSASLHNLVLGLLLGALALVIIRESFGGKGHIPRVLPVLSLAALFLKELSLSAWKVTVTVLSPDMKLKPGIFAFPLTVTSDFEITLLANLITLTPGTLSVDVSTDRRTLYVHALDCSDPETTKRDIANGFERKIMEAFR</sequence>
<gene>
    <name evidence="7" type="ORF">A4A59_28075</name>
</gene>
<dbReference type="RefSeq" id="WP_062943926.1">
    <property type="nucleotide sequence ID" value="NZ_CP171844.1"/>
</dbReference>
<name>A0A154ICU8_RHILE</name>
<comment type="caution">
    <text evidence="7">The sequence shown here is derived from an EMBL/GenBank/DDBJ whole genome shotgun (WGS) entry which is preliminary data.</text>
</comment>
<dbReference type="GO" id="GO:0005886">
    <property type="term" value="C:plasma membrane"/>
    <property type="evidence" value="ECO:0007669"/>
    <property type="project" value="UniProtKB-SubCell"/>
</dbReference>
<proteinExistence type="inferred from homology"/>
<evidence type="ECO:0000256" key="2">
    <source>
        <dbReference type="ARBA" id="ARBA00006228"/>
    </source>
</evidence>
<dbReference type="PIRSF" id="PIRSF019239">
    <property type="entry name" value="MrpE"/>
    <property type="match status" value="1"/>
</dbReference>